<dbReference type="Proteomes" id="UP000030671">
    <property type="component" value="Unassembled WGS sequence"/>
</dbReference>
<dbReference type="HOGENOM" id="CLU_048001_1_0_1"/>
<dbReference type="RefSeq" id="XP_009546288.1">
    <property type="nucleotide sequence ID" value="XM_009547993.1"/>
</dbReference>
<feature type="compositionally biased region" description="Low complexity" evidence="1">
    <location>
        <begin position="411"/>
        <end position="424"/>
    </location>
</feature>
<keyword evidence="3" id="KW-1185">Reference proteome</keyword>
<protein>
    <submittedName>
        <fullName evidence="2">Uncharacterized protein</fullName>
    </submittedName>
</protein>
<evidence type="ECO:0000313" key="3">
    <source>
        <dbReference type="Proteomes" id="UP000030671"/>
    </source>
</evidence>
<proteinExistence type="predicted"/>
<feature type="compositionally biased region" description="Basic and acidic residues" evidence="1">
    <location>
        <begin position="496"/>
        <end position="512"/>
    </location>
</feature>
<evidence type="ECO:0000313" key="2">
    <source>
        <dbReference type="EMBL" id="ETW81660.1"/>
    </source>
</evidence>
<dbReference type="AlphaFoldDB" id="W4K8I3"/>
<dbReference type="PANTHER" id="PTHR14659:SF1">
    <property type="entry name" value="ALPHA- AND GAMMA-ADAPTIN-BINDING PROTEIN P34"/>
    <property type="match status" value="1"/>
</dbReference>
<dbReference type="InParanoid" id="W4K8I3"/>
<dbReference type="OrthoDB" id="10261384at2759"/>
<feature type="region of interest" description="Disordered" evidence="1">
    <location>
        <begin position="397"/>
        <end position="434"/>
    </location>
</feature>
<organism evidence="2 3">
    <name type="scientific">Heterobasidion irregulare (strain TC 32-1)</name>
    <dbReference type="NCBI Taxonomy" id="747525"/>
    <lineage>
        <taxon>Eukaryota</taxon>
        <taxon>Fungi</taxon>
        <taxon>Dikarya</taxon>
        <taxon>Basidiomycota</taxon>
        <taxon>Agaricomycotina</taxon>
        <taxon>Agaricomycetes</taxon>
        <taxon>Russulales</taxon>
        <taxon>Bondarzewiaceae</taxon>
        <taxon>Heterobasidion</taxon>
        <taxon>Heterobasidion annosum species complex</taxon>
    </lineage>
</organism>
<accession>W4K8I3</accession>
<dbReference type="KEGG" id="hir:HETIRDRAFT_458948"/>
<reference evidence="2 3" key="1">
    <citation type="journal article" date="2012" name="New Phytol.">
        <title>Insight into trade-off between wood decay and parasitism from the genome of a fungal forest pathogen.</title>
        <authorList>
            <person name="Olson A."/>
            <person name="Aerts A."/>
            <person name="Asiegbu F."/>
            <person name="Belbahri L."/>
            <person name="Bouzid O."/>
            <person name="Broberg A."/>
            <person name="Canback B."/>
            <person name="Coutinho P.M."/>
            <person name="Cullen D."/>
            <person name="Dalman K."/>
            <person name="Deflorio G."/>
            <person name="van Diepen L.T."/>
            <person name="Dunand C."/>
            <person name="Duplessis S."/>
            <person name="Durling M."/>
            <person name="Gonthier P."/>
            <person name="Grimwood J."/>
            <person name="Fossdal C.G."/>
            <person name="Hansson D."/>
            <person name="Henrissat B."/>
            <person name="Hietala A."/>
            <person name="Himmelstrand K."/>
            <person name="Hoffmeister D."/>
            <person name="Hogberg N."/>
            <person name="James T.Y."/>
            <person name="Karlsson M."/>
            <person name="Kohler A."/>
            <person name="Kues U."/>
            <person name="Lee Y.H."/>
            <person name="Lin Y.C."/>
            <person name="Lind M."/>
            <person name="Lindquist E."/>
            <person name="Lombard V."/>
            <person name="Lucas S."/>
            <person name="Lunden K."/>
            <person name="Morin E."/>
            <person name="Murat C."/>
            <person name="Park J."/>
            <person name="Raffaello T."/>
            <person name="Rouze P."/>
            <person name="Salamov A."/>
            <person name="Schmutz J."/>
            <person name="Solheim H."/>
            <person name="Stahlberg J."/>
            <person name="Velez H."/>
            <person name="de Vries R.P."/>
            <person name="Wiebenga A."/>
            <person name="Woodward S."/>
            <person name="Yakovlev I."/>
            <person name="Garbelotto M."/>
            <person name="Martin F."/>
            <person name="Grigoriev I.V."/>
            <person name="Stenlid J."/>
        </authorList>
    </citation>
    <scope>NUCLEOTIDE SEQUENCE [LARGE SCALE GENOMIC DNA]</scope>
    <source>
        <strain evidence="2 3">TC 32-1</strain>
    </source>
</reference>
<dbReference type="Gene3D" id="3.40.50.11960">
    <property type="match status" value="1"/>
</dbReference>
<evidence type="ECO:0000256" key="1">
    <source>
        <dbReference type="SAM" id="MobiDB-lite"/>
    </source>
</evidence>
<dbReference type="PANTHER" id="PTHR14659">
    <property type="entry name" value="ALPHA- AND GAMMA-ADAPTIN-BINDING PROTEIN P34"/>
    <property type="match status" value="1"/>
</dbReference>
<dbReference type="EMBL" id="KI925458">
    <property type="protein sequence ID" value="ETW81660.1"/>
    <property type="molecule type" value="Genomic_DNA"/>
</dbReference>
<dbReference type="InterPro" id="IPR019341">
    <property type="entry name" value="Alpha/Gamma-adaptin-bd_p34"/>
</dbReference>
<sequence length="512" mass="56327">MATDASRILVVASSLEQATNIVQRIKQIDHADLPPPESESIPWTITNKYYSADVHFHIVAQRDFTPHSAQDALAVIYVWQRGDPYAEHVLSLSRAIAPHDPEVTLAIALGTHPPHPDDPTEGPDQFLAEHGFEYIDGERNFSPSPSAAIHLDDDHDHDYDHDHDHDHDAAPGISRVIDALSTIMWPSMVRTSSTATTKRASHTPTLLDVLPSEEDGLAALLASELIENGAQTRESRMRREMAELERWLVENEDLHEREAMQDMDMDMDMGMQGDDDHGKVEMQVREQDLDQKAFHDPWTRTDLGATPHQSVTPGSLSNPGFDDDFSAFISAPARPAAVPVPALIPSRNASLAVPGLTYHALPSTSDLGAEDDDALSTMATFADTDTEGYDALSDFTESRSQDFPSDDSHNPPSFDFPASFDPASRPSVPEIHLPRDVPRLGAGFDLGEILSTLQSVREDVAGIGDERLRREYSARLASDFVFSRMGDDGSDIGDVDVEHKGEKHEGHVEPAH</sequence>
<dbReference type="eggNOG" id="ENOG502SJ9Z">
    <property type="taxonomic scope" value="Eukaryota"/>
</dbReference>
<feature type="region of interest" description="Disordered" evidence="1">
    <location>
        <begin position="488"/>
        <end position="512"/>
    </location>
</feature>
<gene>
    <name evidence="2" type="ORF">HETIRDRAFT_458948</name>
</gene>
<name>W4K8I3_HETIT</name>
<dbReference type="STRING" id="747525.W4K8I3"/>
<dbReference type="GeneID" id="20676965"/>